<dbReference type="EMBL" id="UINC01096371">
    <property type="protein sequence ID" value="SVC53202.1"/>
    <property type="molecule type" value="Genomic_DNA"/>
</dbReference>
<evidence type="ECO:0008006" key="2">
    <source>
        <dbReference type="Google" id="ProtNLM"/>
    </source>
</evidence>
<dbReference type="SUPFAM" id="SSF53756">
    <property type="entry name" value="UDP-Glycosyltransferase/glycogen phosphorylase"/>
    <property type="match status" value="1"/>
</dbReference>
<accession>A0A382N0G1</accession>
<evidence type="ECO:0000313" key="1">
    <source>
        <dbReference type="EMBL" id="SVC53202.1"/>
    </source>
</evidence>
<gene>
    <name evidence="1" type="ORF">METZ01_LOCUS306056</name>
</gene>
<protein>
    <recommendedName>
        <fullName evidence="2">Glycosyl transferase family 28 C-terminal domain-containing protein</fullName>
    </recommendedName>
</protein>
<sequence>MFYVQHLLGIGHQRRGATLTRAMQDAGLQVTYITGGHSIPNLDLAGADLVQLPPVRAVDLYFKKLVDEFDQPIDDAWRDRRRDVLLTSLGMVQPHVVLLELYPFGRRQMGFELLPLLDAVLAAPKRPVIACSVRDILVAPPKPDRLMEMLERVETYFDHVLVHGDPELIPFEATFPHTAQITDKLHYTGYVVDRSGARGESGGPGWDEVLVSAGGGAMGDQLLRTAMAAKPDSALAEKIWRVLVGVKAPDKEFRVLEKIASDTGGIIVERARGD</sequence>
<dbReference type="AlphaFoldDB" id="A0A382N0G1"/>
<organism evidence="1">
    <name type="scientific">marine metagenome</name>
    <dbReference type="NCBI Taxonomy" id="408172"/>
    <lineage>
        <taxon>unclassified sequences</taxon>
        <taxon>metagenomes</taxon>
        <taxon>ecological metagenomes</taxon>
    </lineage>
</organism>
<proteinExistence type="predicted"/>
<feature type="non-terminal residue" evidence="1">
    <location>
        <position position="274"/>
    </location>
</feature>
<reference evidence="1" key="1">
    <citation type="submission" date="2018-05" db="EMBL/GenBank/DDBJ databases">
        <authorList>
            <person name="Lanie J.A."/>
            <person name="Ng W.-L."/>
            <person name="Kazmierczak K.M."/>
            <person name="Andrzejewski T.M."/>
            <person name="Davidsen T.M."/>
            <person name="Wayne K.J."/>
            <person name="Tettelin H."/>
            <person name="Glass J.I."/>
            <person name="Rusch D."/>
            <person name="Podicherti R."/>
            <person name="Tsui H.-C.T."/>
            <person name="Winkler M.E."/>
        </authorList>
    </citation>
    <scope>NUCLEOTIDE SEQUENCE</scope>
</reference>
<name>A0A382N0G1_9ZZZZ</name>